<accession>A0A2B7WWJ0</accession>
<dbReference type="AlphaFoldDB" id="A0A2B7WWJ0"/>
<keyword evidence="3" id="KW-0560">Oxidoreductase</keyword>
<evidence type="ECO:0000256" key="3">
    <source>
        <dbReference type="ARBA" id="ARBA00023002"/>
    </source>
</evidence>
<organism evidence="5 6">
    <name type="scientific">Polytolypa hystricis (strain UAMH7299)</name>
    <dbReference type="NCBI Taxonomy" id="1447883"/>
    <lineage>
        <taxon>Eukaryota</taxon>
        <taxon>Fungi</taxon>
        <taxon>Dikarya</taxon>
        <taxon>Ascomycota</taxon>
        <taxon>Pezizomycotina</taxon>
        <taxon>Eurotiomycetes</taxon>
        <taxon>Eurotiomycetidae</taxon>
        <taxon>Onygenales</taxon>
        <taxon>Onygenales incertae sedis</taxon>
        <taxon>Polytolypa</taxon>
    </lineage>
</organism>
<dbReference type="SUPFAM" id="SSF51735">
    <property type="entry name" value="NAD(P)-binding Rossmann-fold domains"/>
    <property type="match status" value="1"/>
</dbReference>
<dbReference type="InterPro" id="IPR036291">
    <property type="entry name" value="NAD(P)-bd_dom_sf"/>
</dbReference>
<protein>
    <recommendedName>
        <fullName evidence="4">NmrA-like domain-containing protein</fullName>
    </recommendedName>
</protein>
<dbReference type="Proteomes" id="UP000224634">
    <property type="component" value="Unassembled WGS sequence"/>
</dbReference>
<dbReference type="OrthoDB" id="10000533at2759"/>
<name>A0A2B7WWJ0_POLH7</name>
<evidence type="ECO:0000259" key="4">
    <source>
        <dbReference type="Pfam" id="PF05368"/>
    </source>
</evidence>
<comment type="caution">
    <text evidence="5">The sequence shown here is derived from an EMBL/GenBank/DDBJ whole genome shotgun (WGS) entry which is preliminary data.</text>
</comment>
<proteinExistence type="inferred from homology"/>
<dbReference type="InterPro" id="IPR051609">
    <property type="entry name" value="NmrA/Isoflavone_reductase-like"/>
</dbReference>
<dbReference type="Pfam" id="PF05368">
    <property type="entry name" value="NmrA"/>
    <property type="match status" value="1"/>
</dbReference>
<dbReference type="Gene3D" id="3.40.50.720">
    <property type="entry name" value="NAD(P)-binding Rossmann-like Domain"/>
    <property type="match status" value="1"/>
</dbReference>
<evidence type="ECO:0000313" key="6">
    <source>
        <dbReference type="Proteomes" id="UP000224634"/>
    </source>
</evidence>
<keyword evidence="2" id="KW-0521">NADP</keyword>
<gene>
    <name evidence="5" type="ORF">AJ80_09114</name>
</gene>
<feature type="domain" description="NmrA-like" evidence="4">
    <location>
        <begin position="4"/>
        <end position="250"/>
    </location>
</feature>
<comment type="similarity">
    <text evidence="1">Belongs to the NmrA-type oxidoreductase family. Isoflavone reductase subfamily.</text>
</comment>
<evidence type="ECO:0000256" key="1">
    <source>
        <dbReference type="ARBA" id="ARBA00005725"/>
    </source>
</evidence>
<dbReference type="EMBL" id="PDNA01000245">
    <property type="protein sequence ID" value="PGH00862.1"/>
    <property type="molecule type" value="Genomic_DNA"/>
</dbReference>
<dbReference type="GO" id="GO:0016491">
    <property type="term" value="F:oxidoreductase activity"/>
    <property type="evidence" value="ECO:0007669"/>
    <property type="project" value="UniProtKB-KW"/>
</dbReference>
<evidence type="ECO:0000313" key="5">
    <source>
        <dbReference type="EMBL" id="PGH00862.1"/>
    </source>
</evidence>
<dbReference type="PANTHER" id="PTHR47706">
    <property type="entry name" value="NMRA-LIKE FAMILY PROTEIN"/>
    <property type="match status" value="1"/>
</dbReference>
<keyword evidence="6" id="KW-1185">Reference proteome</keyword>
<sequence>MVHVVIAGGAGNVGREIVEELIQQGKHKITVFSRTDRPDLVKEGIDVKVVNYANKAELTEALEGVNTVLSFITADPENTAQTNLINASIAAGVRRFAPSEWALASKSGIPHYAYKDVVHEYLKQVKVANPDFEFCLFQPNFFQNYLSYPHKSAKHMFITSIMLDIQQKKALQLDDGAQWTVITSVEDVAKVVALAIDYPGKWPETGGIVGTRIQVKDLISLAQKVRGEPFTVYTVKKDAIDEGIQNSEWLPPADHPSMTPEMQANLAKMLYPDILRALDRGAMDVPPTWNELLPDFKFTDLEGFLNEYFGPKA</sequence>
<dbReference type="PANTHER" id="PTHR47706:SF4">
    <property type="entry name" value="NMRA-LIKE DOMAIN-CONTAINING PROTEIN"/>
    <property type="match status" value="1"/>
</dbReference>
<reference evidence="5 6" key="1">
    <citation type="submission" date="2017-10" db="EMBL/GenBank/DDBJ databases">
        <title>Comparative genomics in systemic dimorphic fungi from Ajellomycetaceae.</title>
        <authorList>
            <person name="Munoz J.F."/>
            <person name="Mcewen J.G."/>
            <person name="Clay O.K."/>
            <person name="Cuomo C.A."/>
        </authorList>
    </citation>
    <scope>NUCLEOTIDE SEQUENCE [LARGE SCALE GENOMIC DNA]</scope>
    <source>
        <strain evidence="5 6">UAMH7299</strain>
    </source>
</reference>
<evidence type="ECO:0000256" key="2">
    <source>
        <dbReference type="ARBA" id="ARBA00022857"/>
    </source>
</evidence>
<dbReference type="InterPro" id="IPR008030">
    <property type="entry name" value="NmrA-like"/>
</dbReference>